<feature type="compositionally biased region" description="Basic and acidic residues" evidence="1">
    <location>
        <begin position="7"/>
        <end position="23"/>
    </location>
</feature>
<feature type="compositionally biased region" description="Polar residues" evidence="1">
    <location>
        <begin position="72"/>
        <end position="89"/>
    </location>
</feature>
<keyword evidence="3" id="KW-1185">Reference proteome</keyword>
<evidence type="ECO:0000256" key="1">
    <source>
        <dbReference type="SAM" id="MobiDB-lite"/>
    </source>
</evidence>
<proteinExistence type="predicted"/>
<dbReference type="EMBL" id="REGA01000009">
    <property type="protein sequence ID" value="RQG94370.1"/>
    <property type="molecule type" value="Genomic_DNA"/>
</dbReference>
<comment type="caution">
    <text evidence="2">The sequence shown here is derived from an EMBL/GenBank/DDBJ whole genome shotgun (WGS) entry which is preliminary data.</text>
</comment>
<organism evidence="2 3">
    <name type="scientific">Natrarchaeobius chitinivorans</name>
    <dbReference type="NCBI Taxonomy" id="1679083"/>
    <lineage>
        <taxon>Archaea</taxon>
        <taxon>Methanobacteriati</taxon>
        <taxon>Methanobacteriota</taxon>
        <taxon>Stenosarchaea group</taxon>
        <taxon>Halobacteria</taxon>
        <taxon>Halobacteriales</taxon>
        <taxon>Natrialbaceae</taxon>
        <taxon>Natrarchaeobius</taxon>
    </lineage>
</organism>
<evidence type="ECO:0000313" key="2">
    <source>
        <dbReference type="EMBL" id="RQG94370.1"/>
    </source>
</evidence>
<evidence type="ECO:0000313" key="3">
    <source>
        <dbReference type="Proteomes" id="UP000282323"/>
    </source>
</evidence>
<feature type="compositionally biased region" description="Polar residues" evidence="1">
    <location>
        <begin position="36"/>
        <end position="46"/>
    </location>
</feature>
<gene>
    <name evidence="2" type="ORF">EA473_11730</name>
</gene>
<feature type="region of interest" description="Disordered" evidence="1">
    <location>
        <begin position="1"/>
        <end position="111"/>
    </location>
</feature>
<sequence>MPLPRRYTRDRSDGIDHGDDIERSVGAPGAVAGRTLSRSAVSNSWSHSRRDTEESDRSASTAGESRLRGKLSQLSARNRSSPLATQRSIGCSGDRTRHQIIRGTDPNTPAR</sequence>
<feature type="compositionally biased region" description="Basic and acidic residues" evidence="1">
    <location>
        <begin position="48"/>
        <end position="57"/>
    </location>
</feature>
<accession>A0A3N6MCS9</accession>
<dbReference type="AlphaFoldDB" id="A0A3N6MCS9"/>
<reference evidence="2 3" key="1">
    <citation type="submission" date="2018-10" db="EMBL/GenBank/DDBJ databases">
        <title>Natrarchaeobius chitinivorans gen. nov., sp. nov., and Natrarchaeobius haloalkaliphilus sp. nov., alkaliphilic, chitin-utilizing haloarchaea from hypersaline alkaline lakes.</title>
        <authorList>
            <person name="Sorokin D.Y."/>
            <person name="Elcheninov A.G."/>
            <person name="Kostrikina N.A."/>
            <person name="Bale N.J."/>
            <person name="Sinninghe Damste J.S."/>
            <person name="Khijniak T.V."/>
            <person name="Kublanov I.V."/>
            <person name="Toshchakov S.V."/>
        </authorList>
    </citation>
    <scope>NUCLEOTIDE SEQUENCE [LARGE SCALE GENOMIC DNA]</scope>
    <source>
        <strain evidence="2 3">AArcht4T</strain>
    </source>
</reference>
<protein>
    <submittedName>
        <fullName evidence="2">Uncharacterized protein</fullName>
    </submittedName>
</protein>
<dbReference type="Proteomes" id="UP000282323">
    <property type="component" value="Unassembled WGS sequence"/>
</dbReference>
<name>A0A3N6MCS9_NATCH</name>